<dbReference type="EMBL" id="JACSGR010000001">
    <property type="protein sequence ID" value="MBH5328395.1"/>
    <property type="molecule type" value="Genomic_DNA"/>
</dbReference>
<reference evidence="1 2" key="1">
    <citation type="submission" date="2020-09" db="EMBL/GenBank/DDBJ databases">
        <title>Eikenella S3660 sp. nov., isolated from a throat swab.</title>
        <authorList>
            <person name="Buhl M."/>
        </authorList>
    </citation>
    <scope>NUCLEOTIDE SEQUENCE [LARGE SCALE GENOMIC DNA]</scope>
    <source>
        <strain evidence="1 2">S3360</strain>
    </source>
</reference>
<organism evidence="1 2">
    <name type="scientific">Eikenella glucosivorans</name>
    <dbReference type="NCBI Taxonomy" id="2766967"/>
    <lineage>
        <taxon>Bacteria</taxon>
        <taxon>Pseudomonadati</taxon>
        <taxon>Pseudomonadota</taxon>
        <taxon>Betaproteobacteria</taxon>
        <taxon>Neisseriales</taxon>
        <taxon>Neisseriaceae</taxon>
        <taxon>Eikenella</taxon>
    </lineage>
</organism>
<gene>
    <name evidence="1" type="ORF">H9Q10_01735</name>
</gene>
<proteinExistence type="predicted"/>
<evidence type="ECO:0000313" key="1">
    <source>
        <dbReference type="EMBL" id="MBH5328395.1"/>
    </source>
</evidence>
<dbReference type="RefSeq" id="WP_197902297.1">
    <property type="nucleotide sequence ID" value="NZ_JACSGR010000001.1"/>
</dbReference>
<evidence type="ECO:0000313" key="2">
    <source>
        <dbReference type="Proteomes" id="UP000768471"/>
    </source>
</evidence>
<comment type="caution">
    <text evidence="1">The sequence shown here is derived from an EMBL/GenBank/DDBJ whole genome shotgun (WGS) entry which is preliminary data.</text>
</comment>
<dbReference type="Proteomes" id="UP000768471">
    <property type="component" value="Unassembled WGS sequence"/>
</dbReference>
<sequence length="47" mass="5447">MLPSEYCADCGAKLEEYEQLHYLDICRDCYEEWAAYLAQLAPQEEAA</sequence>
<protein>
    <submittedName>
        <fullName evidence="1">Uncharacterized protein</fullName>
    </submittedName>
</protein>
<accession>A0ABS0N7X3</accession>
<name>A0ABS0N7X3_9NEIS</name>
<keyword evidence="2" id="KW-1185">Reference proteome</keyword>